<reference evidence="1" key="1">
    <citation type="submission" date="2022-11" db="EMBL/GenBank/DDBJ databases">
        <authorList>
            <person name="Somphong A."/>
            <person name="Phongsopitanun W."/>
        </authorList>
    </citation>
    <scope>NUCLEOTIDE SEQUENCE</scope>
    <source>
        <strain evidence="1">Pm04-4</strain>
    </source>
</reference>
<protein>
    <submittedName>
        <fullName evidence="1">Uncharacterized protein</fullName>
    </submittedName>
</protein>
<proteinExistence type="predicted"/>
<gene>
    <name evidence="1" type="ORF">OWR29_30390</name>
</gene>
<accession>A0ABT4B739</accession>
<name>A0ABT4B739_9ACTN</name>
<sequence length="342" mass="36794">MSDDRLDRAVRDADPYRPRDLDGAEQILLEEIMSVPSRRPLARRIAVAAAAAAVVTGGLAATALINHPEEKTATSPVPVVSAPAKYSTVALRMAEESPRLLVDEPGWKATTAYGFAEQTGTIVYTKAGLSLEMNWYPGDQYGSYHDDRRDVSSPAPVTIDGWKGDLFKYSDTRFAVMLQPRDGVFVELGTASDGWTRSEFDRVSALIHRVGVETWLEALPPEIVTPEKAAKEAAKVLAGVPMPPGFEITALSDLGTNDHYQFVAGVTGRVGCAWIAEWIRADKAGDQAAKQKAATALRGSSNWKALRQIADEGGWSSVFWEVTSQTAASGPPAGYKDAIGCA</sequence>
<dbReference type="RefSeq" id="WP_267566773.1">
    <property type="nucleotide sequence ID" value="NZ_JAPNTZ010000011.1"/>
</dbReference>
<comment type="caution">
    <text evidence="1">The sequence shown here is derived from an EMBL/GenBank/DDBJ whole genome shotgun (WGS) entry which is preliminary data.</text>
</comment>
<organism evidence="1 2">
    <name type="scientific">Paractinoplanes pyxinae</name>
    <dbReference type="NCBI Taxonomy" id="2997416"/>
    <lineage>
        <taxon>Bacteria</taxon>
        <taxon>Bacillati</taxon>
        <taxon>Actinomycetota</taxon>
        <taxon>Actinomycetes</taxon>
        <taxon>Micromonosporales</taxon>
        <taxon>Micromonosporaceae</taxon>
        <taxon>Paractinoplanes</taxon>
    </lineage>
</organism>
<dbReference type="Proteomes" id="UP001151002">
    <property type="component" value="Unassembled WGS sequence"/>
</dbReference>
<evidence type="ECO:0000313" key="1">
    <source>
        <dbReference type="EMBL" id="MCY1142327.1"/>
    </source>
</evidence>
<evidence type="ECO:0000313" key="2">
    <source>
        <dbReference type="Proteomes" id="UP001151002"/>
    </source>
</evidence>
<keyword evidence="2" id="KW-1185">Reference proteome</keyword>
<dbReference type="EMBL" id="JAPNTZ010000011">
    <property type="protein sequence ID" value="MCY1142327.1"/>
    <property type="molecule type" value="Genomic_DNA"/>
</dbReference>